<dbReference type="InterPro" id="IPR013087">
    <property type="entry name" value="Znf_C2H2_type"/>
</dbReference>
<dbReference type="SUPFAM" id="SSF57667">
    <property type="entry name" value="beta-beta-alpha zinc fingers"/>
    <property type="match status" value="3"/>
</dbReference>
<feature type="domain" description="C2H2-type" evidence="9">
    <location>
        <begin position="290"/>
        <end position="317"/>
    </location>
</feature>
<dbReference type="InterPro" id="IPR050589">
    <property type="entry name" value="Ikaros_C2H2-ZF"/>
</dbReference>
<keyword evidence="5" id="KW-0862">Zinc</keyword>
<keyword evidence="11" id="KW-1185">Reference proteome</keyword>
<evidence type="ECO:0000256" key="4">
    <source>
        <dbReference type="ARBA" id="ARBA00022771"/>
    </source>
</evidence>
<dbReference type="PANTHER" id="PTHR24404:SF106">
    <property type="entry name" value="C2H2-TYPE DOMAIN-CONTAINING PROTEIN"/>
    <property type="match status" value="1"/>
</dbReference>
<name>A0AAV8XMC6_9CUCU</name>
<dbReference type="InterPro" id="IPR036236">
    <property type="entry name" value="Znf_C2H2_sf"/>
</dbReference>
<keyword evidence="3" id="KW-0677">Repeat</keyword>
<keyword evidence="6" id="KW-0238">DNA-binding</keyword>
<evidence type="ECO:0000256" key="8">
    <source>
        <dbReference type="PROSITE-ProRule" id="PRU00042"/>
    </source>
</evidence>
<dbReference type="GO" id="GO:0008270">
    <property type="term" value="F:zinc ion binding"/>
    <property type="evidence" value="ECO:0007669"/>
    <property type="project" value="UniProtKB-KW"/>
</dbReference>
<comment type="caution">
    <text evidence="10">The sequence shown here is derived from an EMBL/GenBank/DDBJ whole genome shotgun (WGS) entry which is preliminary data.</text>
</comment>
<dbReference type="Pfam" id="PF00096">
    <property type="entry name" value="zf-C2H2"/>
    <property type="match status" value="1"/>
</dbReference>
<keyword evidence="2" id="KW-0479">Metal-binding</keyword>
<feature type="domain" description="C2H2-type" evidence="9">
    <location>
        <begin position="166"/>
        <end position="193"/>
    </location>
</feature>
<dbReference type="Gene3D" id="3.30.160.60">
    <property type="entry name" value="Classic Zinc Finger"/>
    <property type="match status" value="4"/>
</dbReference>
<organism evidence="10 11">
    <name type="scientific">Aromia moschata</name>
    <dbReference type="NCBI Taxonomy" id="1265417"/>
    <lineage>
        <taxon>Eukaryota</taxon>
        <taxon>Metazoa</taxon>
        <taxon>Ecdysozoa</taxon>
        <taxon>Arthropoda</taxon>
        <taxon>Hexapoda</taxon>
        <taxon>Insecta</taxon>
        <taxon>Pterygota</taxon>
        <taxon>Neoptera</taxon>
        <taxon>Endopterygota</taxon>
        <taxon>Coleoptera</taxon>
        <taxon>Polyphaga</taxon>
        <taxon>Cucujiformia</taxon>
        <taxon>Chrysomeloidea</taxon>
        <taxon>Cerambycidae</taxon>
        <taxon>Cerambycinae</taxon>
        <taxon>Callichromatini</taxon>
        <taxon>Aromia</taxon>
    </lineage>
</organism>
<evidence type="ECO:0000256" key="3">
    <source>
        <dbReference type="ARBA" id="ARBA00022737"/>
    </source>
</evidence>
<dbReference type="PROSITE" id="PS50157">
    <property type="entry name" value="ZINC_FINGER_C2H2_2"/>
    <property type="match status" value="4"/>
</dbReference>
<dbReference type="GO" id="GO:0005634">
    <property type="term" value="C:nucleus"/>
    <property type="evidence" value="ECO:0007669"/>
    <property type="project" value="UniProtKB-SubCell"/>
</dbReference>
<evidence type="ECO:0000256" key="1">
    <source>
        <dbReference type="ARBA" id="ARBA00004123"/>
    </source>
</evidence>
<evidence type="ECO:0000256" key="6">
    <source>
        <dbReference type="ARBA" id="ARBA00023125"/>
    </source>
</evidence>
<feature type="domain" description="C2H2-type" evidence="9">
    <location>
        <begin position="259"/>
        <end position="286"/>
    </location>
</feature>
<dbReference type="EMBL" id="JAPWTK010000447">
    <property type="protein sequence ID" value="KAJ8940205.1"/>
    <property type="molecule type" value="Genomic_DNA"/>
</dbReference>
<dbReference type="AlphaFoldDB" id="A0AAV8XMC6"/>
<proteinExistence type="predicted"/>
<evidence type="ECO:0000256" key="2">
    <source>
        <dbReference type="ARBA" id="ARBA00022723"/>
    </source>
</evidence>
<evidence type="ECO:0000313" key="11">
    <source>
        <dbReference type="Proteomes" id="UP001162162"/>
    </source>
</evidence>
<keyword evidence="4 8" id="KW-0863">Zinc-finger</keyword>
<sequence length="401" mass="46436">MAVLVNGNDMLSPVESNQEVCGGIEMDMDKSYNPETNHTVIKTEPCQDVETAQNQQEIVMEYQELEGCLGIKLEEPDIKQEEAECESVMPSEDTEMKFYVDDSYNSETNYVFVKSEPNQNSPEIETEYPEGQERYYCKLCPYVAKRKRDLSKHVPIHQRSLKTRTYDCSFCSYKAKQKGTLTRHMLIHKDASEVTTYQCTLCSYTAKVKSYVTEHMLIHRDASEITTYDCSFCPYKAKRKGDLTKHMWIHKDASEITTYQCTLCPYKAKQQGNLNEHMLVHKNASEVTTYNCCFCSYKTKWKRNLLRHKRIHKDASKVTTYDCSFCSYKAKHEGDLRSHTLIHKDVSEDVKSAQNEEQNIMQYQSEGCLAIKSEELDIKEDGDKCEGVTVTHLIIIIRYII</sequence>
<feature type="domain" description="C2H2-type" evidence="9">
    <location>
        <begin position="228"/>
        <end position="255"/>
    </location>
</feature>
<evidence type="ECO:0000256" key="5">
    <source>
        <dbReference type="ARBA" id="ARBA00022833"/>
    </source>
</evidence>
<dbReference type="GO" id="GO:0006357">
    <property type="term" value="P:regulation of transcription by RNA polymerase II"/>
    <property type="evidence" value="ECO:0007669"/>
    <property type="project" value="TreeGrafter"/>
</dbReference>
<evidence type="ECO:0000313" key="10">
    <source>
        <dbReference type="EMBL" id="KAJ8940205.1"/>
    </source>
</evidence>
<dbReference type="SMART" id="SM00355">
    <property type="entry name" value="ZnF_C2H2"/>
    <property type="match status" value="7"/>
</dbReference>
<evidence type="ECO:0000256" key="7">
    <source>
        <dbReference type="ARBA" id="ARBA00023242"/>
    </source>
</evidence>
<protein>
    <recommendedName>
        <fullName evidence="9">C2H2-type domain-containing protein</fullName>
    </recommendedName>
</protein>
<evidence type="ECO:0000259" key="9">
    <source>
        <dbReference type="PROSITE" id="PS50157"/>
    </source>
</evidence>
<keyword evidence="7" id="KW-0539">Nucleus</keyword>
<accession>A0AAV8XMC6</accession>
<gene>
    <name evidence="10" type="ORF">NQ318_010705</name>
</gene>
<dbReference type="GO" id="GO:0000978">
    <property type="term" value="F:RNA polymerase II cis-regulatory region sequence-specific DNA binding"/>
    <property type="evidence" value="ECO:0007669"/>
    <property type="project" value="TreeGrafter"/>
</dbReference>
<dbReference type="Proteomes" id="UP001162162">
    <property type="component" value="Unassembled WGS sequence"/>
</dbReference>
<reference evidence="10" key="1">
    <citation type="journal article" date="2023" name="Insect Mol. Biol.">
        <title>Genome sequencing provides insights into the evolution of gene families encoding plant cell wall-degrading enzymes in longhorned beetles.</title>
        <authorList>
            <person name="Shin N.R."/>
            <person name="Okamura Y."/>
            <person name="Kirsch R."/>
            <person name="Pauchet Y."/>
        </authorList>
    </citation>
    <scope>NUCLEOTIDE SEQUENCE</scope>
    <source>
        <strain evidence="10">AMC_N1</strain>
    </source>
</reference>
<comment type="subcellular location">
    <subcellularLocation>
        <location evidence="1">Nucleus</location>
    </subcellularLocation>
</comment>
<dbReference type="GO" id="GO:0003700">
    <property type="term" value="F:DNA-binding transcription factor activity"/>
    <property type="evidence" value="ECO:0007669"/>
    <property type="project" value="TreeGrafter"/>
</dbReference>
<dbReference type="Pfam" id="PF13909">
    <property type="entry name" value="zf-H2C2_5"/>
    <property type="match status" value="1"/>
</dbReference>
<dbReference type="PANTHER" id="PTHR24404">
    <property type="entry name" value="ZINC FINGER PROTEIN"/>
    <property type="match status" value="1"/>
</dbReference>